<evidence type="ECO:0000256" key="2">
    <source>
        <dbReference type="ARBA" id="ARBA00007452"/>
    </source>
</evidence>
<dbReference type="PANTHER" id="PTHR33991">
    <property type="entry name" value="DNA REPAIR PROTEIN RECO"/>
    <property type="match status" value="1"/>
</dbReference>
<dbReference type="Pfam" id="PF11967">
    <property type="entry name" value="RecO_N"/>
    <property type="match status" value="1"/>
</dbReference>
<dbReference type="NCBIfam" id="TIGR00613">
    <property type="entry name" value="reco"/>
    <property type="match status" value="1"/>
</dbReference>
<keyword evidence="4 8" id="KW-0227">DNA damage</keyword>
<dbReference type="RefSeq" id="WP_274686808.1">
    <property type="nucleotide sequence ID" value="NZ_JAPMOU010000001.1"/>
</dbReference>
<dbReference type="Gene3D" id="1.20.1440.120">
    <property type="entry name" value="Recombination protein O, C-terminal domain"/>
    <property type="match status" value="1"/>
</dbReference>
<gene>
    <name evidence="8 10" type="primary">recO</name>
    <name evidence="10" type="ORF">ORQ98_00510</name>
</gene>
<keyword evidence="5 8" id="KW-0233">DNA recombination</keyword>
<dbReference type="InterPro" id="IPR022572">
    <property type="entry name" value="DNA_rep/recomb_RecO_N"/>
</dbReference>
<evidence type="ECO:0000256" key="7">
    <source>
        <dbReference type="ARBA" id="ARBA00033409"/>
    </source>
</evidence>
<dbReference type="InterPro" id="IPR003717">
    <property type="entry name" value="RecO"/>
</dbReference>
<evidence type="ECO:0000256" key="3">
    <source>
        <dbReference type="ARBA" id="ARBA00021310"/>
    </source>
</evidence>
<dbReference type="InterPro" id="IPR037278">
    <property type="entry name" value="ARFGAP/RecO"/>
</dbReference>
<evidence type="ECO:0000313" key="10">
    <source>
        <dbReference type="EMBL" id="MDE1460435.1"/>
    </source>
</evidence>
<accession>A0ABT5U242</accession>
<protein>
    <recommendedName>
        <fullName evidence="3 8">DNA repair protein RecO</fullName>
    </recommendedName>
    <alternativeName>
        <fullName evidence="7 8">Recombination protein O</fullName>
    </alternativeName>
</protein>
<dbReference type="EMBL" id="JAPMOU010000001">
    <property type="protein sequence ID" value="MDE1460435.1"/>
    <property type="molecule type" value="Genomic_DNA"/>
</dbReference>
<comment type="similarity">
    <text evidence="2 8">Belongs to the RecO family.</text>
</comment>
<reference evidence="10 11" key="1">
    <citation type="submission" date="2022-11" db="EMBL/GenBank/DDBJ databases">
        <title>Spartinivicinus poritis sp. nov., isolated from scleractinian coral Porites lutea.</title>
        <authorList>
            <person name="Zhang G."/>
            <person name="Cai L."/>
            <person name="Wei Q."/>
        </authorList>
    </citation>
    <scope>NUCLEOTIDE SEQUENCE [LARGE SCALE GENOMIC DNA]</scope>
    <source>
        <strain evidence="10 11">A2-2</strain>
    </source>
</reference>
<evidence type="ECO:0000259" key="9">
    <source>
        <dbReference type="Pfam" id="PF11967"/>
    </source>
</evidence>
<evidence type="ECO:0000256" key="6">
    <source>
        <dbReference type="ARBA" id="ARBA00023204"/>
    </source>
</evidence>
<organism evidence="10 11">
    <name type="scientific">Spartinivicinus poritis</name>
    <dbReference type="NCBI Taxonomy" id="2994640"/>
    <lineage>
        <taxon>Bacteria</taxon>
        <taxon>Pseudomonadati</taxon>
        <taxon>Pseudomonadota</taxon>
        <taxon>Gammaproteobacteria</taxon>
        <taxon>Oceanospirillales</taxon>
        <taxon>Zooshikellaceae</taxon>
        <taxon>Spartinivicinus</taxon>
    </lineage>
</organism>
<evidence type="ECO:0000256" key="5">
    <source>
        <dbReference type="ARBA" id="ARBA00023172"/>
    </source>
</evidence>
<sequence length="258" mass="29279">MTVSDDGYVLHTRPFQDNKAIAIVFTKQQGLQRIVFQTSKNSKKQPSFRHFLQPFQSLWLTWKGNGELKTGKAVELSGLRYSLLGKLLYCGLYLNELLIRLLPAEEASPQLFNCYQQALTLLQQDPQQTEVYLRQFEFSLLAELGYAVSFEHDVNGNDISSTASYAFLPDQGFCIQEQYLHSKRADIYLFSGTDLLTLASLPWLNGYGDIQSSSDQLDIPQAWTKPLKVTAKRIARMALALHLGGKPLMSRMLFSKQK</sequence>
<dbReference type="PANTHER" id="PTHR33991:SF1">
    <property type="entry name" value="DNA REPAIR PROTEIN RECO"/>
    <property type="match status" value="1"/>
</dbReference>
<evidence type="ECO:0000313" key="11">
    <source>
        <dbReference type="Proteomes" id="UP001528823"/>
    </source>
</evidence>
<dbReference type="Proteomes" id="UP001528823">
    <property type="component" value="Unassembled WGS sequence"/>
</dbReference>
<keyword evidence="11" id="KW-1185">Reference proteome</keyword>
<dbReference type="Pfam" id="PF02565">
    <property type="entry name" value="RecO_C"/>
    <property type="match status" value="1"/>
</dbReference>
<comment type="function">
    <text evidence="1 8">Involved in DNA repair and RecF pathway recombination.</text>
</comment>
<keyword evidence="6 8" id="KW-0234">DNA repair</keyword>
<dbReference type="SUPFAM" id="SSF50249">
    <property type="entry name" value="Nucleic acid-binding proteins"/>
    <property type="match status" value="1"/>
</dbReference>
<dbReference type="InterPro" id="IPR042242">
    <property type="entry name" value="RecO_C"/>
</dbReference>
<evidence type="ECO:0000256" key="4">
    <source>
        <dbReference type="ARBA" id="ARBA00022763"/>
    </source>
</evidence>
<evidence type="ECO:0000256" key="8">
    <source>
        <dbReference type="HAMAP-Rule" id="MF_00201"/>
    </source>
</evidence>
<name>A0ABT5U242_9GAMM</name>
<dbReference type="HAMAP" id="MF_00201">
    <property type="entry name" value="RecO"/>
    <property type="match status" value="1"/>
</dbReference>
<comment type="caution">
    <text evidence="10">The sequence shown here is derived from an EMBL/GenBank/DDBJ whole genome shotgun (WGS) entry which is preliminary data.</text>
</comment>
<dbReference type="Gene3D" id="2.40.50.140">
    <property type="entry name" value="Nucleic acid-binding proteins"/>
    <property type="match status" value="1"/>
</dbReference>
<evidence type="ECO:0000256" key="1">
    <source>
        <dbReference type="ARBA" id="ARBA00003065"/>
    </source>
</evidence>
<dbReference type="SUPFAM" id="SSF57863">
    <property type="entry name" value="ArfGap/RecO-like zinc finger"/>
    <property type="match status" value="1"/>
</dbReference>
<dbReference type="InterPro" id="IPR012340">
    <property type="entry name" value="NA-bd_OB-fold"/>
</dbReference>
<proteinExistence type="inferred from homology"/>
<feature type="domain" description="DNA replication/recombination mediator RecO N-terminal" evidence="9">
    <location>
        <begin position="1"/>
        <end position="77"/>
    </location>
</feature>